<reference evidence="2" key="1">
    <citation type="submission" date="2021-06" db="EMBL/GenBank/DDBJ databases">
        <authorList>
            <consortium name="Wellcome Sanger Institute Data Sharing"/>
        </authorList>
    </citation>
    <scope>NUCLEOTIDE SEQUENCE [LARGE SCALE GENOMIC DNA]</scope>
</reference>
<dbReference type="CDD" id="cd00229">
    <property type="entry name" value="SGNH_hydrolase"/>
    <property type="match status" value="1"/>
</dbReference>
<dbReference type="InterPro" id="IPR013830">
    <property type="entry name" value="SGNH_hydro"/>
</dbReference>
<dbReference type="Gene3D" id="3.40.50.12690">
    <property type="match status" value="1"/>
</dbReference>
<reference evidence="2" key="3">
    <citation type="submission" date="2025-09" db="UniProtKB">
        <authorList>
            <consortium name="Ensembl"/>
        </authorList>
    </citation>
    <scope>IDENTIFICATION</scope>
</reference>
<evidence type="ECO:0000313" key="3">
    <source>
        <dbReference type="Proteomes" id="UP000694620"/>
    </source>
</evidence>
<accession>A0A8C4SHU7</accession>
<feature type="domain" description="SGNH hydrolase-type esterase" evidence="1">
    <location>
        <begin position="174"/>
        <end position="281"/>
    </location>
</feature>
<name>A0A8C4SHU7_ERPCA</name>
<dbReference type="GeneTree" id="ENSGT00980000199259"/>
<dbReference type="Gene3D" id="3.40.50.12700">
    <property type="match status" value="1"/>
</dbReference>
<dbReference type="Ensembl" id="ENSECRT00000017428.1">
    <property type="protein sequence ID" value="ENSECRP00000017100.1"/>
    <property type="gene ID" value="ENSECRG00000011389.1"/>
</dbReference>
<reference evidence="2" key="2">
    <citation type="submission" date="2025-08" db="UniProtKB">
        <authorList>
            <consortium name="Ensembl"/>
        </authorList>
    </citation>
    <scope>IDENTIFICATION</scope>
</reference>
<sequence length="294" mass="33070">PSLPTKQTMADGEMNHVAVVVEELQALDEQIQKLLSRRRYLRDLKARLLDKPSSPSVIGVTSTLRRAAQVNFTPAPCRSDTDDDLGGFQLCRRGFKARTPPSAQASILTQNRFDPLRVPSSPSAPGDVIVVGDSIVRNLNIACPNRKSFVSCFPSARVRDVMRRAPAIYEKHKNRAVGAIILHAGVNGIRHRQSEILKADFTALIKDTKERIPSAKIFISGPLPLVRRSNEYYSRLLGLNNWLQGFCKNQDIGFINNWDLFWERPRFFKRDGLHPNSFGARVLSENISKEIRLS</sequence>
<dbReference type="SUPFAM" id="SSF52266">
    <property type="entry name" value="SGNH hydrolase"/>
    <property type="match status" value="1"/>
</dbReference>
<dbReference type="Pfam" id="PF13472">
    <property type="entry name" value="Lipase_GDSL_2"/>
    <property type="match status" value="1"/>
</dbReference>
<dbReference type="AlphaFoldDB" id="A0A8C4SHU7"/>
<evidence type="ECO:0000259" key="1">
    <source>
        <dbReference type="Pfam" id="PF13472"/>
    </source>
</evidence>
<protein>
    <recommendedName>
        <fullName evidence="1">SGNH hydrolase-type esterase domain-containing protein</fullName>
    </recommendedName>
</protein>
<proteinExistence type="predicted"/>
<organism evidence="2 3">
    <name type="scientific">Erpetoichthys calabaricus</name>
    <name type="common">Rope fish</name>
    <name type="synonym">Calamoichthys calabaricus</name>
    <dbReference type="NCBI Taxonomy" id="27687"/>
    <lineage>
        <taxon>Eukaryota</taxon>
        <taxon>Metazoa</taxon>
        <taxon>Chordata</taxon>
        <taxon>Craniata</taxon>
        <taxon>Vertebrata</taxon>
        <taxon>Euteleostomi</taxon>
        <taxon>Actinopterygii</taxon>
        <taxon>Polypteriformes</taxon>
        <taxon>Polypteridae</taxon>
        <taxon>Erpetoichthys</taxon>
    </lineage>
</organism>
<dbReference type="Proteomes" id="UP000694620">
    <property type="component" value="Chromosome 2"/>
</dbReference>
<keyword evidence="3" id="KW-1185">Reference proteome</keyword>
<evidence type="ECO:0000313" key="2">
    <source>
        <dbReference type="Ensembl" id="ENSECRP00000017100.1"/>
    </source>
</evidence>